<sequence>MSCFECFAGICGGGAYSKKKAALKKAKGLVVELVKKKSCAPILVRLAWHDSGTYDKANAGKPWPNAGGAIGSIITDHEILAGPNAGLQKAITSYLQPIKDACGDDISWADLIQLASATGIEVEGGPKIPMKYGRVDGVPTELQPPPFGLPGVCFNEDPVAHLKYVFYKYGMDDKDIVALSGAHTLGRAFADRSGTVKEGSTGGTKYTTRGCPYMANSLTAGGRSWTKNWTKFDNTYFTDMAKDDPECVAFPTDKCLMTAPEFKPHFDLFAKDQKAFFDAYKVSHKKLSELGSKFDPEDDRDAGDEAGVDGVWQRGDRAAGGDGGQPEARPLARKLRPWLALLLIGQAVLIVVRWHLGDAHGALLMLTIWAVGVLAVSVGADTVYCGYFGFMVFVSGLLDLNLAIESVIWNEWKNWQRRALEKGDLSNFVKPAVYLVCSGVQLASAFIAYLLFKDRWPKASRRRSTTRPRSRCSPPRTRCASTTPWWRTGAGRPPWPARASWAARCAGGPAATR</sequence>
<evidence type="ECO:0000256" key="1">
    <source>
        <dbReference type="ARBA" id="ARBA00000189"/>
    </source>
</evidence>
<feature type="compositionally biased region" description="Low complexity" evidence="10">
    <location>
        <begin position="471"/>
        <end position="481"/>
    </location>
</feature>
<evidence type="ECO:0000256" key="8">
    <source>
        <dbReference type="ARBA" id="ARBA00023004"/>
    </source>
</evidence>
<evidence type="ECO:0000256" key="10">
    <source>
        <dbReference type="SAM" id="MobiDB-lite"/>
    </source>
</evidence>
<evidence type="ECO:0000313" key="13">
    <source>
        <dbReference type="EMBL" id="CAK0857124.1"/>
    </source>
</evidence>
<keyword evidence="14" id="KW-1185">Reference proteome</keyword>
<dbReference type="Pfam" id="PF00141">
    <property type="entry name" value="peroxidase"/>
    <property type="match status" value="1"/>
</dbReference>
<dbReference type="PROSITE" id="PS50873">
    <property type="entry name" value="PEROXIDASE_4"/>
    <property type="match status" value="1"/>
</dbReference>
<keyword evidence="4" id="KW-0575">Peroxidase</keyword>
<dbReference type="EMBL" id="CAUYUJ010015702">
    <property type="protein sequence ID" value="CAK0857124.1"/>
    <property type="molecule type" value="Genomic_DNA"/>
</dbReference>
<dbReference type="PRINTS" id="PR00461">
    <property type="entry name" value="PLPEROXIDASE"/>
</dbReference>
<feature type="transmembrane region" description="Helical" evidence="11">
    <location>
        <begin position="387"/>
        <end position="412"/>
    </location>
</feature>
<feature type="domain" description="Plant heme peroxidase family profile" evidence="12">
    <location>
        <begin position="1"/>
        <end position="320"/>
    </location>
</feature>
<comment type="similarity">
    <text evidence="9">Belongs to the peroxidase family.</text>
</comment>
<dbReference type="Gene3D" id="1.10.420.10">
    <property type="entry name" value="Peroxidase, domain 2"/>
    <property type="match status" value="1"/>
</dbReference>
<reference evidence="13" key="1">
    <citation type="submission" date="2023-10" db="EMBL/GenBank/DDBJ databases">
        <authorList>
            <person name="Chen Y."/>
            <person name="Shah S."/>
            <person name="Dougan E. K."/>
            <person name="Thang M."/>
            <person name="Chan C."/>
        </authorList>
    </citation>
    <scope>NUCLEOTIDE SEQUENCE [LARGE SCALE GENOMIC DNA]</scope>
</reference>
<dbReference type="PANTHER" id="PTHR31356">
    <property type="entry name" value="THYLAKOID LUMENAL 29 KDA PROTEIN, CHLOROPLASTIC-RELATED"/>
    <property type="match status" value="1"/>
</dbReference>
<gene>
    <name evidence="13" type="ORF">PCOR1329_LOCUS47318</name>
</gene>
<comment type="caution">
    <text evidence="13">The sequence shown here is derived from an EMBL/GenBank/DDBJ whole genome shotgun (WGS) entry which is preliminary data.</text>
</comment>
<keyword evidence="11" id="KW-1133">Transmembrane helix</keyword>
<evidence type="ECO:0000256" key="3">
    <source>
        <dbReference type="ARBA" id="ARBA00001970"/>
    </source>
</evidence>
<dbReference type="InterPro" id="IPR019794">
    <property type="entry name" value="Peroxidases_AS"/>
</dbReference>
<dbReference type="PROSITE" id="PS00436">
    <property type="entry name" value="PEROXIDASE_2"/>
    <property type="match status" value="1"/>
</dbReference>
<keyword evidence="7" id="KW-0560">Oxidoreductase</keyword>
<proteinExistence type="inferred from homology"/>
<dbReference type="InterPro" id="IPR044831">
    <property type="entry name" value="Ccp1-like"/>
</dbReference>
<feature type="region of interest" description="Disordered" evidence="10">
    <location>
        <begin position="462"/>
        <end position="483"/>
    </location>
</feature>
<keyword evidence="11" id="KW-0812">Transmembrane</keyword>
<evidence type="ECO:0000256" key="11">
    <source>
        <dbReference type="SAM" id="Phobius"/>
    </source>
</evidence>
<feature type="compositionally biased region" description="Acidic residues" evidence="10">
    <location>
        <begin position="296"/>
        <end position="307"/>
    </location>
</feature>
<evidence type="ECO:0000256" key="2">
    <source>
        <dbReference type="ARBA" id="ARBA00001913"/>
    </source>
</evidence>
<dbReference type="PRINTS" id="PR00458">
    <property type="entry name" value="PEROXIDASE"/>
</dbReference>
<feature type="transmembrane region" description="Helical" evidence="11">
    <location>
        <begin position="432"/>
        <end position="452"/>
    </location>
</feature>
<organism evidence="13 14">
    <name type="scientific">Prorocentrum cordatum</name>
    <dbReference type="NCBI Taxonomy" id="2364126"/>
    <lineage>
        <taxon>Eukaryota</taxon>
        <taxon>Sar</taxon>
        <taxon>Alveolata</taxon>
        <taxon>Dinophyceae</taxon>
        <taxon>Prorocentrales</taxon>
        <taxon>Prorocentraceae</taxon>
        <taxon>Prorocentrum</taxon>
    </lineage>
</organism>
<accession>A0ABN9UCH6</accession>
<dbReference type="InterPro" id="IPR000823">
    <property type="entry name" value="Peroxidase_pln"/>
</dbReference>
<comment type="cofactor">
    <cofactor evidence="2">
        <name>Ca(2+)</name>
        <dbReference type="ChEBI" id="CHEBI:29108"/>
    </cofactor>
</comment>
<dbReference type="Gene3D" id="1.10.520.10">
    <property type="match status" value="1"/>
</dbReference>
<evidence type="ECO:0000256" key="6">
    <source>
        <dbReference type="ARBA" id="ARBA00022723"/>
    </source>
</evidence>
<dbReference type="InterPro" id="IPR019793">
    <property type="entry name" value="Peroxidases_heam-ligand_BS"/>
</dbReference>
<dbReference type="PROSITE" id="PS00435">
    <property type="entry name" value="PEROXIDASE_1"/>
    <property type="match status" value="1"/>
</dbReference>
<keyword evidence="5" id="KW-0349">Heme</keyword>
<evidence type="ECO:0000256" key="5">
    <source>
        <dbReference type="ARBA" id="ARBA00022617"/>
    </source>
</evidence>
<name>A0ABN9UCH6_9DINO</name>
<keyword evidence="11" id="KW-0472">Membrane</keyword>
<keyword evidence="6" id="KW-0479">Metal-binding</keyword>
<evidence type="ECO:0000256" key="4">
    <source>
        <dbReference type="ARBA" id="ARBA00022559"/>
    </source>
</evidence>
<keyword evidence="8" id="KW-0408">Iron</keyword>
<comment type="cofactor">
    <cofactor evidence="3">
        <name>heme b</name>
        <dbReference type="ChEBI" id="CHEBI:60344"/>
    </cofactor>
</comment>
<dbReference type="Proteomes" id="UP001189429">
    <property type="component" value="Unassembled WGS sequence"/>
</dbReference>
<feature type="region of interest" description="Disordered" evidence="10">
    <location>
        <begin position="293"/>
        <end position="328"/>
    </location>
</feature>
<protein>
    <recommendedName>
        <fullName evidence="12">Plant heme peroxidase family profile domain-containing protein</fullName>
    </recommendedName>
</protein>
<dbReference type="SUPFAM" id="SSF48113">
    <property type="entry name" value="Heme-dependent peroxidases"/>
    <property type="match status" value="1"/>
</dbReference>
<feature type="transmembrane region" description="Helical" evidence="11">
    <location>
        <begin position="362"/>
        <end position="380"/>
    </location>
</feature>
<evidence type="ECO:0000259" key="12">
    <source>
        <dbReference type="PROSITE" id="PS50873"/>
    </source>
</evidence>
<dbReference type="PANTHER" id="PTHR31356:SF66">
    <property type="entry name" value="CATALASE-PEROXIDASE"/>
    <property type="match status" value="1"/>
</dbReference>
<comment type="catalytic activity">
    <reaction evidence="1">
        <text>2 a phenolic donor + H2O2 = 2 a phenolic radical donor + 2 H2O</text>
        <dbReference type="Rhea" id="RHEA:56136"/>
        <dbReference type="ChEBI" id="CHEBI:15377"/>
        <dbReference type="ChEBI" id="CHEBI:16240"/>
        <dbReference type="ChEBI" id="CHEBI:139520"/>
        <dbReference type="ChEBI" id="CHEBI:139521"/>
        <dbReference type="EC" id="1.11.1.7"/>
    </reaction>
</comment>
<dbReference type="InterPro" id="IPR002016">
    <property type="entry name" value="Haem_peroxidase"/>
</dbReference>
<evidence type="ECO:0000256" key="7">
    <source>
        <dbReference type="ARBA" id="ARBA00023002"/>
    </source>
</evidence>
<dbReference type="InterPro" id="IPR010255">
    <property type="entry name" value="Haem_peroxidase_sf"/>
</dbReference>
<feature type="transmembrane region" description="Helical" evidence="11">
    <location>
        <begin position="338"/>
        <end position="356"/>
    </location>
</feature>
<evidence type="ECO:0000256" key="9">
    <source>
        <dbReference type="RuleBase" id="RU004241"/>
    </source>
</evidence>
<evidence type="ECO:0000313" key="14">
    <source>
        <dbReference type="Proteomes" id="UP001189429"/>
    </source>
</evidence>